<dbReference type="EMBL" id="BPVZ01001989">
    <property type="protein sequence ID" value="GKV53826.1"/>
    <property type="molecule type" value="Genomic_DNA"/>
</dbReference>
<gene>
    <name evidence="1" type="ORF">SLEP1_g60340</name>
</gene>
<keyword evidence="2" id="KW-1185">Reference proteome</keyword>
<sequence>MYKLGSRVFDKEGAREVCYINNLWNSISHAGMLQMRLMPIQSSTAVLTNIVSFIYIGSMQYTTMITSLI</sequence>
<name>A0AAV5MV01_9ROSI</name>
<organism evidence="1 2">
    <name type="scientific">Rubroshorea leprosula</name>
    <dbReference type="NCBI Taxonomy" id="152421"/>
    <lineage>
        <taxon>Eukaryota</taxon>
        <taxon>Viridiplantae</taxon>
        <taxon>Streptophyta</taxon>
        <taxon>Embryophyta</taxon>
        <taxon>Tracheophyta</taxon>
        <taxon>Spermatophyta</taxon>
        <taxon>Magnoliopsida</taxon>
        <taxon>eudicotyledons</taxon>
        <taxon>Gunneridae</taxon>
        <taxon>Pentapetalae</taxon>
        <taxon>rosids</taxon>
        <taxon>malvids</taxon>
        <taxon>Malvales</taxon>
        <taxon>Dipterocarpaceae</taxon>
        <taxon>Rubroshorea</taxon>
    </lineage>
</organism>
<dbReference type="AlphaFoldDB" id="A0AAV5MV01"/>
<dbReference type="Proteomes" id="UP001054252">
    <property type="component" value="Unassembled WGS sequence"/>
</dbReference>
<reference evidence="1 2" key="1">
    <citation type="journal article" date="2021" name="Commun. Biol.">
        <title>The genome of Shorea leprosula (Dipterocarpaceae) highlights the ecological relevance of drought in aseasonal tropical rainforests.</title>
        <authorList>
            <person name="Ng K.K.S."/>
            <person name="Kobayashi M.J."/>
            <person name="Fawcett J.A."/>
            <person name="Hatakeyama M."/>
            <person name="Paape T."/>
            <person name="Ng C.H."/>
            <person name="Ang C.C."/>
            <person name="Tnah L.H."/>
            <person name="Lee C.T."/>
            <person name="Nishiyama T."/>
            <person name="Sese J."/>
            <person name="O'Brien M.J."/>
            <person name="Copetti D."/>
            <person name="Mohd Noor M.I."/>
            <person name="Ong R.C."/>
            <person name="Putra M."/>
            <person name="Sireger I.Z."/>
            <person name="Indrioko S."/>
            <person name="Kosugi Y."/>
            <person name="Izuno A."/>
            <person name="Isagi Y."/>
            <person name="Lee S.L."/>
            <person name="Shimizu K.K."/>
        </authorList>
    </citation>
    <scope>NUCLEOTIDE SEQUENCE [LARGE SCALE GENOMIC DNA]</scope>
    <source>
        <strain evidence="1">214</strain>
    </source>
</reference>
<proteinExistence type="predicted"/>
<comment type="caution">
    <text evidence="1">The sequence shown here is derived from an EMBL/GenBank/DDBJ whole genome shotgun (WGS) entry which is preliminary data.</text>
</comment>
<feature type="non-terminal residue" evidence="1">
    <location>
        <position position="69"/>
    </location>
</feature>
<accession>A0AAV5MV01</accession>
<evidence type="ECO:0000313" key="1">
    <source>
        <dbReference type="EMBL" id="GKV53826.1"/>
    </source>
</evidence>
<evidence type="ECO:0000313" key="2">
    <source>
        <dbReference type="Proteomes" id="UP001054252"/>
    </source>
</evidence>
<protein>
    <submittedName>
        <fullName evidence="1">Uncharacterized protein</fullName>
    </submittedName>
</protein>